<organism evidence="3">
    <name type="scientific">Soboliphyme baturini</name>
    <dbReference type="NCBI Taxonomy" id="241478"/>
    <lineage>
        <taxon>Eukaryota</taxon>
        <taxon>Metazoa</taxon>
        <taxon>Ecdysozoa</taxon>
        <taxon>Nematoda</taxon>
        <taxon>Enoplea</taxon>
        <taxon>Dorylaimia</taxon>
        <taxon>Dioctophymatida</taxon>
        <taxon>Dioctophymatoidea</taxon>
        <taxon>Soboliphymatidae</taxon>
        <taxon>Soboliphyme</taxon>
    </lineage>
</organism>
<proteinExistence type="predicted"/>
<reference evidence="3" key="1">
    <citation type="submission" date="2016-06" db="UniProtKB">
        <authorList>
            <consortium name="WormBaseParasite"/>
        </authorList>
    </citation>
    <scope>IDENTIFICATION</scope>
</reference>
<dbReference type="WBParaSite" id="SBAD_0000879001-mRNA-1">
    <property type="protein sequence ID" value="SBAD_0000879001-mRNA-1"/>
    <property type="gene ID" value="SBAD_0000879001"/>
</dbReference>
<evidence type="ECO:0000313" key="1">
    <source>
        <dbReference type="EMBL" id="VDP17378.1"/>
    </source>
</evidence>
<dbReference type="AlphaFoldDB" id="A0A183IXY2"/>
<gene>
    <name evidence="1" type="ORF">SBAD_LOCUS8480</name>
</gene>
<dbReference type="InterPro" id="IPR036691">
    <property type="entry name" value="Endo/exonu/phosph_ase_sf"/>
</dbReference>
<name>A0A183IXY2_9BILA</name>
<dbReference type="OrthoDB" id="5836246at2759"/>
<accession>A0A183IXY2</accession>
<reference evidence="1 2" key="2">
    <citation type="submission" date="2018-11" db="EMBL/GenBank/DDBJ databases">
        <authorList>
            <consortium name="Pathogen Informatics"/>
        </authorList>
    </citation>
    <scope>NUCLEOTIDE SEQUENCE [LARGE SCALE GENOMIC DNA]</scope>
</reference>
<keyword evidence="2" id="KW-1185">Reference proteome</keyword>
<dbReference type="EMBL" id="UZAM01011635">
    <property type="protein sequence ID" value="VDP17378.1"/>
    <property type="molecule type" value="Genomic_DNA"/>
</dbReference>
<protein>
    <submittedName>
        <fullName evidence="3">Endonuclease/exonuclease/phosphatase domain-containing protein</fullName>
    </submittedName>
</protein>
<dbReference type="Gene3D" id="3.60.10.10">
    <property type="entry name" value="Endonuclease/exonuclease/phosphatase"/>
    <property type="match status" value="1"/>
</dbReference>
<evidence type="ECO:0000313" key="3">
    <source>
        <dbReference type="WBParaSite" id="SBAD_0000879001-mRNA-1"/>
    </source>
</evidence>
<sequence>MGIKYDAGALESSKVQIACIQETKWKDEKSKEIGLGYKLIHCGTLSVRNGVAVVLNEAFKKRAFEVNRINDRIMGV</sequence>
<evidence type="ECO:0000313" key="2">
    <source>
        <dbReference type="Proteomes" id="UP000270296"/>
    </source>
</evidence>
<dbReference type="Proteomes" id="UP000270296">
    <property type="component" value="Unassembled WGS sequence"/>
</dbReference>